<dbReference type="Gene3D" id="2.60.120.260">
    <property type="entry name" value="Galactose-binding domain-like"/>
    <property type="match status" value="1"/>
</dbReference>
<protein>
    <recommendedName>
        <fullName evidence="3">Baseplate protein</fullName>
    </recommendedName>
</protein>
<sequence length="942" mass="104503">MSLLSFLHPLWKRSLNEYDDSVNSAVIGALNQSLSKSEEDMVQSKVESYLSTADAKWLDYWGYWFGERRKSGWSDDYYRSRIVNHVEHARGTVDALRDAIADFINTNKDNIYIYEPYRDMFIWNSSKYNTNKYFSSTYYRYAVIDIQISASYPKEIVSIINLFRPAGVLWVLTETVNSRNSDAPIIDIKNPKDAFVPKIENDFMFGLRKRTRLIINPSNDKYESVTNPFTYNKKDSLFNNRNSLFMGATQTSKRYSFVGQPLLDYTPNANDTLEYSSYNVEQLSNSDIASVSTKNGRGKTFDFNPAKNNLISNASKYINGVKLSSNTGNPNLVLGTAKAFTVSGDGSDSSNYMYHLSKPIAKGTTVTMAFDITSTNTTGQFTIQFVGGSYQGSPWYPLSSGTQHHSYTLVPGADYSNGVQIRIFNSTGTVTVSNFIISESPTEVAWAPAPSEQTTSQSGSLVIPIMNVNPDCVYSFSAVSTSDKDSSNASLSLILKDKSGNDITSNITTSISSGKHILRINPKTSASFSSNGYAVIGFSGISNTDNISISLMCLKLSKSLDVYGRNLLLGTDFNDLPTYWTSRAGTVNGTFNGHNVIYYDAKTITFSSAEVLQQPIYDPTLTNNRVLPSHWYTLSFYTKGVGQMTTYVYGSFVDTSAGSYIDGVKSNYAGSDGNHIWDLTDDWTRHTYTFKSKSSFQDTGRQNVLFRALKGNTVYITMPKLEAGTTATDYSLAPEDSIGDSTPNTNSMSWAQSADEGANSPTKLADVIDLKGFINDNFKTLGTTVTNKELNDLFDTKKLHLVIRTVNAPSDSLTIRLFNFNTNLWVTYGNFEITGSYTDIFVKLDDITPLMNANSLMYVSMEFSNDKSLSVNLDYIGLSLSNSEDGYSIKMFADQSPYGIETQIAMGPFIISKSSVSKAYISPSRYKIGDPEYGKIGHYPLA</sequence>
<organism evidence="1 2">
    <name type="scientific">Lactobacillus phage Semele</name>
    <dbReference type="NCBI Taxonomy" id="2079433"/>
    <lineage>
        <taxon>Viruses</taxon>
        <taxon>Duplodnaviria</taxon>
        <taxon>Heunggongvirae</taxon>
        <taxon>Uroviricota</taxon>
        <taxon>Caudoviricetes</taxon>
        <taxon>Herelleviridae</taxon>
        <taxon>Harbinvirus</taxon>
        <taxon>Harbinvirus semele</taxon>
    </lineage>
</organism>
<evidence type="ECO:0000313" key="1">
    <source>
        <dbReference type="EMBL" id="AUV60235.1"/>
    </source>
</evidence>
<dbReference type="GeneID" id="54988839"/>
<dbReference type="EMBL" id="MG765279">
    <property type="protein sequence ID" value="AUV60235.1"/>
    <property type="molecule type" value="Genomic_DNA"/>
</dbReference>
<keyword evidence="2" id="KW-1185">Reference proteome</keyword>
<evidence type="ECO:0000313" key="2">
    <source>
        <dbReference type="Proteomes" id="UP000240377"/>
    </source>
</evidence>
<dbReference type="Proteomes" id="UP000240377">
    <property type="component" value="Segment"/>
</dbReference>
<proteinExistence type="predicted"/>
<reference evidence="1" key="1">
    <citation type="submission" date="2018-01" db="EMBL/GenBank/DDBJ databases">
        <title>Lactobacillus phages that infect wine-derived L. plantarum strains.</title>
        <authorList>
            <person name="Kyrkou I."/>
            <person name="Hestbjerg Hansen L."/>
        </authorList>
    </citation>
    <scope>NUCLEOTIDE SEQUENCE [LARGE SCALE GENOMIC DNA]</scope>
</reference>
<accession>A0A2K9VDF2</accession>
<dbReference type="KEGG" id="vg:54988839"/>
<dbReference type="RefSeq" id="YP_009798377.1">
    <property type="nucleotide sequence ID" value="NC_047926.1"/>
</dbReference>
<name>A0A2K9VDF2_9CAUD</name>
<evidence type="ECO:0008006" key="3">
    <source>
        <dbReference type="Google" id="ProtNLM"/>
    </source>
</evidence>